<dbReference type="GO" id="GO:0003677">
    <property type="term" value="F:DNA binding"/>
    <property type="evidence" value="ECO:0007669"/>
    <property type="project" value="InterPro"/>
</dbReference>
<keyword evidence="3" id="KW-0240">DNA-directed RNA polymerase</keyword>
<sequence length="403" mass="45957">MMMFSGAEYLLIDAANAFGLDKETFDKRLGWARANFNQLERFIEEADEPLLYLKAVQTIRAVQRGEATGHLVELDATTSGIQFMSALVGCPTGAKWTNLVDNSKRYDAYTESFNSLKTYLTKTTKEVSRAMAKDALMTSFYGSAAEPEKVFGRDTNELDAFYTMCERRLKGCWELRNDLIGLWNPYVDDHSWTLPDNYRAYVPVKVKRKIECEIDELGHKFTHVYESFEGTESGVSLAANVIHSIDGYMVREVSRRVNYNQDELTRTVRFIQKALEHRDTSDVELDLSMPMSVVWASKLGAAHQFAAMDTSSLLRLESILLEMQLHEPAEVVCIHDAFKGHANHCNTIRYWYKEILAELAESDLLSHIFSEISGQEEEYENVRGGYIKTEMAALIRQSEYAIC</sequence>
<evidence type="ECO:0000256" key="2">
    <source>
        <dbReference type="ARBA" id="ARBA00012418"/>
    </source>
</evidence>
<dbReference type="Gene3D" id="1.10.287.280">
    <property type="match status" value="1"/>
</dbReference>
<dbReference type="InterPro" id="IPR002092">
    <property type="entry name" value="DNA-dir_Rpol_phage-type"/>
</dbReference>
<evidence type="ECO:0000256" key="1">
    <source>
        <dbReference type="ARBA" id="ARBA00009493"/>
    </source>
</evidence>
<dbReference type="GO" id="GO:0000428">
    <property type="term" value="C:DNA-directed RNA polymerase complex"/>
    <property type="evidence" value="ECO:0007669"/>
    <property type="project" value="UniProtKB-KW"/>
</dbReference>
<name>M4SM97_9CAUD</name>
<accession>M4SM97</accession>
<dbReference type="KEGG" id="vg:15010736"/>
<dbReference type="EC" id="2.7.7.6" evidence="2"/>
<evidence type="ECO:0000256" key="5">
    <source>
        <dbReference type="ARBA" id="ARBA00022695"/>
    </source>
</evidence>
<keyword evidence="10" id="KW-1185">Reference proteome</keyword>
<gene>
    <name evidence="9" type="ORF">VPNG_00109</name>
</gene>
<protein>
    <recommendedName>
        <fullName evidence="2">DNA-directed RNA polymerase</fullName>
        <ecNumber evidence="2">2.7.7.6</ecNumber>
    </recommendedName>
</protein>
<organism evidence="9 10">
    <name type="scientific">Vibrio phage VBP47</name>
    <dbReference type="NCBI Taxonomy" id="754073"/>
    <lineage>
        <taxon>Viruses</taxon>
        <taxon>Duplodnaviria</taxon>
        <taxon>Heunggongvirae</taxon>
        <taxon>Uroviricota</taxon>
        <taxon>Caudoviricetes</taxon>
        <taxon>Schitoviridae</taxon>
        <taxon>Fuhrmanvirinae</taxon>
        <taxon>Stoningtonvirus</taxon>
        <taxon>Stoningtonvirus VBP47</taxon>
    </lineage>
</organism>
<dbReference type="SUPFAM" id="SSF56672">
    <property type="entry name" value="DNA/RNA polymerases"/>
    <property type="match status" value="1"/>
</dbReference>
<evidence type="ECO:0000256" key="4">
    <source>
        <dbReference type="ARBA" id="ARBA00022679"/>
    </source>
</evidence>
<proteinExistence type="inferred from homology"/>
<keyword evidence="6" id="KW-0804">Transcription</keyword>
<evidence type="ECO:0000256" key="3">
    <source>
        <dbReference type="ARBA" id="ARBA00022478"/>
    </source>
</evidence>
<dbReference type="RefSeq" id="YP_007674204.1">
    <property type="nucleotide sequence ID" value="NC_020848.1"/>
</dbReference>
<evidence type="ECO:0000313" key="9">
    <source>
        <dbReference type="EMBL" id="AGH57133.1"/>
    </source>
</evidence>
<dbReference type="PROSITE" id="PS00489">
    <property type="entry name" value="RNA_POL_PHAGE_2"/>
    <property type="match status" value="1"/>
</dbReference>
<keyword evidence="4" id="KW-0808">Transferase</keyword>
<evidence type="ECO:0000256" key="7">
    <source>
        <dbReference type="ARBA" id="ARBA00048552"/>
    </source>
</evidence>
<dbReference type="Proteomes" id="UP000204031">
    <property type="component" value="Segment"/>
</dbReference>
<dbReference type="OrthoDB" id="2532at10239"/>
<dbReference type="GO" id="GO:0006351">
    <property type="term" value="P:DNA-templated transcription"/>
    <property type="evidence" value="ECO:0007669"/>
    <property type="project" value="InterPro"/>
</dbReference>
<feature type="domain" description="DNA-directed RNA polymerase C-terminal" evidence="8">
    <location>
        <begin position="5"/>
        <end position="143"/>
    </location>
</feature>
<reference evidence="9 10" key="1">
    <citation type="submission" date="2010-11" db="EMBL/GenBank/DDBJ databases">
        <title>The Genome Sequence of Vibrio phage VBP47.</title>
        <authorList>
            <consortium name="The Broad Institute Genome Sequencing Platform"/>
            <person name="Henn M.R."/>
            <person name="Wharam S."/>
            <person name="Gilg I."/>
            <person name="Martinez Martinez J."/>
            <person name="Wilson W."/>
            <person name="Levin J."/>
            <person name="Malboeuf C."/>
            <person name="Casali M."/>
            <person name="Russ C."/>
            <person name="Lennon N."/>
            <person name="Chapman S.B."/>
            <person name="Erlich R."/>
            <person name="Young S.K."/>
            <person name="Yandava C."/>
            <person name="Zeng Q."/>
            <person name="Fitzgerald M.F."/>
            <person name="Alvarado L."/>
            <person name="Anderson S."/>
            <person name="Berlin A."/>
            <person name="Chen Z."/>
            <person name="Freedman E."/>
            <person name="Gellesch M."/>
            <person name="Goldberg J."/>
            <person name="Green L."/>
            <person name="Griggs A."/>
            <person name="Gujja S."/>
            <person name="Heilman E."/>
            <person name="Heiman D."/>
            <person name="Hollinger A."/>
            <person name="Howarth C."/>
            <person name="Larson L."/>
            <person name="Mehta T."/>
            <person name="Neiman D."/>
            <person name="Pearson M."/>
            <person name="Roberts A."/>
            <person name="Ryan E."/>
            <person name="Saif S."/>
            <person name="Shea T."/>
            <person name="Shenoy N."/>
            <person name="Sisk P."/>
            <person name="Stolte C."/>
            <person name="Sykes S."/>
            <person name="White J."/>
            <person name="Haas B."/>
            <person name="Nusbaum C."/>
            <person name="Birren B."/>
        </authorList>
    </citation>
    <scope>NUCLEOTIDE SEQUENCE [LARGE SCALE GENOMIC DNA]</scope>
    <source>
        <strain evidence="9 10">VBP47</strain>
    </source>
</reference>
<dbReference type="EMBL" id="HQ634194">
    <property type="protein sequence ID" value="AGH57133.1"/>
    <property type="molecule type" value="Genomic_DNA"/>
</dbReference>
<evidence type="ECO:0000256" key="6">
    <source>
        <dbReference type="ARBA" id="ARBA00023163"/>
    </source>
</evidence>
<dbReference type="GeneID" id="15010736"/>
<dbReference type="Pfam" id="PF00940">
    <property type="entry name" value="RNA_pol"/>
    <property type="match status" value="1"/>
</dbReference>
<dbReference type="GO" id="GO:0003899">
    <property type="term" value="F:DNA-directed RNA polymerase activity"/>
    <property type="evidence" value="ECO:0007669"/>
    <property type="project" value="UniProtKB-EC"/>
</dbReference>
<keyword evidence="5" id="KW-0548">Nucleotidyltransferase</keyword>
<comment type="catalytic activity">
    <reaction evidence="7">
        <text>RNA(n) + a ribonucleoside 5'-triphosphate = RNA(n+1) + diphosphate</text>
        <dbReference type="Rhea" id="RHEA:21248"/>
        <dbReference type="Rhea" id="RHEA-COMP:14527"/>
        <dbReference type="Rhea" id="RHEA-COMP:17342"/>
        <dbReference type="ChEBI" id="CHEBI:33019"/>
        <dbReference type="ChEBI" id="CHEBI:61557"/>
        <dbReference type="ChEBI" id="CHEBI:140395"/>
        <dbReference type="EC" id="2.7.7.6"/>
    </reaction>
</comment>
<dbReference type="InterPro" id="IPR043502">
    <property type="entry name" value="DNA/RNA_pol_sf"/>
</dbReference>
<evidence type="ECO:0000259" key="8">
    <source>
        <dbReference type="Pfam" id="PF00940"/>
    </source>
</evidence>
<evidence type="ECO:0000313" key="10">
    <source>
        <dbReference type="Proteomes" id="UP000204031"/>
    </source>
</evidence>
<dbReference type="InterPro" id="IPR046950">
    <property type="entry name" value="DNA-dir_Rpol_C_phage-type"/>
</dbReference>
<comment type="similarity">
    <text evidence="1">Belongs to the phage and mitochondrial RNA polymerase family.</text>
</comment>